<sequence length="84" mass="9925">MISIGAFNKLSKFQQCVLIWQEGTFISNRFDHNGYRINLYYTGSFYAEVWYNGNQQKVGSIRTFSTLSKLQPYLDKIDIEDIYH</sequence>
<protein>
    <submittedName>
        <fullName evidence="1">Uncharacterized protein</fullName>
    </submittedName>
</protein>
<name>A0ABT8KZZ3_9BACT</name>
<proteinExistence type="predicted"/>
<comment type="caution">
    <text evidence="1">The sequence shown here is derived from an EMBL/GenBank/DDBJ whole genome shotgun (WGS) entry which is preliminary data.</text>
</comment>
<evidence type="ECO:0000313" key="1">
    <source>
        <dbReference type="EMBL" id="MDN5211059.1"/>
    </source>
</evidence>
<keyword evidence="2" id="KW-1185">Reference proteome</keyword>
<evidence type="ECO:0000313" key="2">
    <source>
        <dbReference type="Proteomes" id="UP001172083"/>
    </source>
</evidence>
<accession>A0ABT8KZZ3</accession>
<gene>
    <name evidence="1" type="ORF">QQ020_03330</name>
</gene>
<dbReference type="Proteomes" id="UP001172083">
    <property type="component" value="Unassembled WGS sequence"/>
</dbReference>
<dbReference type="EMBL" id="JAUJEB010000001">
    <property type="protein sequence ID" value="MDN5211059.1"/>
    <property type="molecule type" value="Genomic_DNA"/>
</dbReference>
<dbReference type="RefSeq" id="WP_346756395.1">
    <property type="nucleotide sequence ID" value="NZ_JAUJEB010000001.1"/>
</dbReference>
<reference evidence="1" key="1">
    <citation type="submission" date="2023-06" db="EMBL/GenBank/DDBJ databases">
        <title>Genomic of Agaribacillus aureum.</title>
        <authorList>
            <person name="Wang G."/>
        </authorList>
    </citation>
    <scope>NUCLEOTIDE SEQUENCE</scope>
    <source>
        <strain evidence="1">BMA12</strain>
    </source>
</reference>
<organism evidence="1 2">
    <name type="scientific">Agaribacillus aureus</name>
    <dbReference type="NCBI Taxonomy" id="3051825"/>
    <lineage>
        <taxon>Bacteria</taxon>
        <taxon>Pseudomonadati</taxon>
        <taxon>Bacteroidota</taxon>
        <taxon>Cytophagia</taxon>
        <taxon>Cytophagales</taxon>
        <taxon>Splendidivirgaceae</taxon>
        <taxon>Agaribacillus</taxon>
    </lineage>
</organism>